<evidence type="ECO:0000313" key="2">
    <source>
        <dbReference type="Proteomes" id="UP000305888"/>
    </source>
</evidence>
<protein>
    <recommendedName>
        <fullName evidence="3">DUF1127 domain-containing protein</fullName>
    </recommendedName>
</protein>
<evidence type="ECO:0008006" key="3">
    <source>
        <dbReference type="Google" id="ProtNLM"/>
    </source>
</evidence>
<organism evidence="1 2">
    <name type="scientific">Paroceanicella profunda</name>
    <dbReference type="NCBI Taxonomy" id="2579971"/>
    <lineage>
        <taxon>Bacteria</taxon>
        <taxon>Pseudomonadati</taxon>
        <taxon>Pseudomonadota</taxon>
        <taxon>Alphaproteobacteria</taxon>
        <taxon>Rhodobacterales</taxon>
        <taxon>Paracoccaceae</taxon>
        <taxon>Paroceanicella</taxon>
    </lineage>
</organism>
<keyword evidence="1" id="KW-0614">Plasmid</keyword>
<keyword evidence="2" id="KW-1185">Reference proteome</keyword>
<sequence length="94" mass="10609">MTCTFSDIPARPGPNGALQRIASWRAAFAARSALRRQQRLDRAAFRGLLYKDEWVLRDLGVTRHDVEQAAGLPLSCNAAEELQRLAQWNRRSGM</sequence>
<proteinExistence type="predicted"/>
<evidence type="ECO:0000313" key="1">
    <source>
        <dbReference type="EMBL" id="QDL94646.1"/>
    </source>
</evidence>
<dbReference type="KEGG" id="ppru:FDP22_22505"/>
<dbReference type="RefSeq" id="WP_138576902.1">
    <property type="nucleotide sequence ID" value="NZ_CP040821.1"/>
</dbReference>
<dbReference type="AlphaFoldDB" id="A0A5B8G0K4"/>
<gene>
    <name evidence="1" type="ORF">FDP22_22505</name>
</gene>
<dbReference type="EMBL" id="CP040821">
    <property type="protein sequence ID" value="QDL94646.1"/>
    <property type="molecule type" value="Genomic_DNA"/>
</dbReference>
<reference evidence="1 2" key="1">
    <citation type="submission" date="2019-06" db="EMBL/GenBank/DDBJ databases">
        <title>Genome sequence of Rhodobacteraceae bacterium D4M1.</title>
        <authorList>
            <person name="Cao J."/>
        </authorList>
    </citation>
    <scope>NUCLEOTIDE SEQUENCE [LARGE SCALE GENOMIC DNA]</scope>
    <source>
        <strain evidence="1 2">D4M1</strain>
        <plasmid evidence="2">pd4m1c</plasmid>
    </source>
</reference>
<dbReference type="Proteomes" id="UP000305888">
    <property type="component" value="Plasmid pD4M1C"/>
</dbReference>
<geneLocation type="plasmid" evidence="2">
    <name>pd4m1c</name>
</geneLocation>
<name>A0A5B8G0K4_9RHOB</name>
<dbReference type="OrthoDB" id="8096613at2"/>
<accession>A0A5B8G0K4</accession>